<comment type="caution">
    <text evidence="11">The sequence shown here is derived from an EMBL/GenBank/DDBJ whole genome shotgun (WGS) entry which is preliminary data.</text>
</comment>
<dbReference type="PROSITE" id="PS00167">
    <property type="entry name" value="TRP_SYNTHASE_ALPHA"/>
    <property type="match status" value="1"/>
</dbReference>
<dbReference type="InterPro" id="IPR018204">
    <property type="entry name" value="Trp_synthase_alpha_AS"/>
</dbReference>
<dbReference type="EMBL" id="AWVF01000237">
    <property type="protein sequence ID" value="ERJ94716.1"/>
    <property type="molecule type" value="Genomic_DNA"/>
</dbReference>
<dbReference type="HOGENOM" id="CLU_016734_0_0_9"/>
<dbReference type="EC" id="4.2.1.20" evidence="9"/>
<evidence type="ECO:0000313" key="12">
    <source>
        <dbReference type="Proteomes" id="UP000016662"/>
    </source>
</evidence>
<evidence type="ECO:0000256" key="6">
    <source>
        <dbReference type="ARBA" id="ARBA00023141"/>
    </source>
</evidence>
<dbReference type="NCBIfam" id="TIGR00262">
    <property type="entry name" value="trpA"/>
    <property type="match status" value="1"/>
</dbReference>
<comment type="catalytic activity">
    <reaction evidence="8 9">
        <text>(1S,2R)-1-C-(indol-3-yl)glycerol 3-phosphate + L-serine = D-glyceraldehyde 3-phosphate + L-tryptophan + H2O</text>
        <dbReference type="Rhea" id="RHEA:10532"/>
        <dbReference type="ChEBI" id="CHEBI:15377"/>
        <dbReference type="ChEBI" id="CHEBI:33384"/>
        <dbReference type="ChEBI" id="CHEBI:57912"/>
        <dbReference type="ChEBI" id="CHEBI:58866"/>
        <dbReference type="ChEBI" id="CHEBI:59776"/>
        <dbReference type="EC" id="4.2.1.20"/>
    </reaction>
</comment>
<feature type="active site" description="Proton acceptor" evidence="9">
    <location>
        <position position="62"/>
    </location>
</feature>
<dbReference type="OrthoDB" id="9804578at2"/>
<comment type="function">
    <text evidence="1 9">The alpha subunit is responsible for the aldol cleavage of indoleglycerol phosphate to indole and glyceraldehyde 3-phosphate.</text>
</comment>
<dbReference type="PANTHER" id="PTHR43406:SF1">
    <property type="entry name" value="TRYPTOPHAN SYNTHASE ALPHA CHAIN, CHLOROPLASTIC"/>
    <property type="match status" value="1"/>
</dbReference>
<keyword evidence="6 9" id="KW-0057">Aromatic amino acid biosynthesis</keyword>
<dbReference type="PANTHER" id="PTHR43406">
    <property type="entry name" value="TRYPTOPHAN SYNTHASE, ALPHA CHAIN"/>
    <property type="match status" value="1"/>
</dbReference>
<dbReference type="Pfam" id="PF00290">
    <property type="entry name" value="Trp_syntA"/>
    <property type="match status" value="1"/>
</dbReference>
<reference evidence="11 12" key="1">
    <citation type="submission" date="2013-07" db="EMBL/GenBank/DDBJ databases">
        <authorList>
            <person name="Weinstock G."/>
            <person name="Sodergren E."/>
            <person name="Wylie T."/>
            <person name="Fulton L."/>
            <person name="Fulton R."/>
            <person name="Fronick C."/>
            <person name="O'Laughlin M."/>
            <person name="Godfrey J."/>
            <person name="Miner T."/>
            <person name="Herter B."/>
            <person name="Appelbaum E."/>
            <person name="Cordes M."/>
            <person name="Lek S."/>
            <person name="Wollam A."/>
            <person name="Pepin K.H."/>
            <person name="Palsikar V.B."/>
            <person name="Mitreva M."/>
            <person name="Wilson R.K."/>
        </authorList>
    </citation>
    <scope>NUCLEOTIDE SEQUENCE [LARGE SCALE GENOMIC DNA]</scope>
    <source>
        <strain evidence="11 12">ATCC 27760</strain>
    </source>
</reference>
<keyword evidence="12" id="KW-1185">Reference proteome</keyword>
<keyword evidence="7 9" id="KW-0456">Lyase</keyword>
<evidence type="ECO:0000256" key="5">
    <source>
        <dbReference type="ARBA" id="ARBA00022822"/>
    </source>
</evidence>
<organism evidence="11 12">
    <name type="scientific">Ruminococcus callidus ATCC 27760</name>
    <dbReference type="NCBI Taxonomy" id="411473"/>
    <lineage>
        <taxon>Bacteria</taxon>
        <taxon>Bacillati</taxon>
        <taxon>Bacillota</taxon>
        <taxon>Clostridia</taxon>
        <taxon>Eubacteriales</taxon>
        <taxon>Oscillospiraceae</taxon>
        <taxon>Ruminococcus</taxon>
    </lineage>
</organism>
<dbReference type="AlphaFoldDB" id="U2K882"/>
<gene>
    <name evidence="9" type="primary">trpA</name>
    <name evidence="11" type="ORF">RUMCAL_01962</name>
</gene>
<evidence type="ECO:0000256" key="1">
    <source>
        <dbReference type="ARBA" id="ARBA00003365"/>
    </source>
</evidence>
<dbReference type="RefSeq" id="WP_021683459.1">
    <property type="nucleotide sequence ID" value="NZ_KI260480.1"/>
</dbReference>
<evidence type="ECO:0000256" key="4">
    <source>
        <dbReference type="ARBA" id="ARBA00022605"/>
    </source>
</evidence>
<protein>
    <recommendedName>
        <fullName evidence="9">Tryptophan synthase alpha chain</fullName>
        <ecNumber evidence="9">4.2.1.20</ecNumber>
    </recommendedName>
</protein>
<sequence>MTKNKIDARLEQCKAEGRKALITFITAGDGGYDCTEKAVLEMAKNGADLIELGVPFSDPIAEGPVIQCASERSLRNGTTLVGIFDLVRRLRKETDVPLLLMMYLNTIFCFGTDRFFALCEECGIDGVIVPDIPFEEKDEIQGSADAHNVHNISLVTPASEDRIQMIASEATGFLYCVSSNGVTGVRSQFQTDFAPFFEKIHKYAKVPCAVGFGISGPEAAREMSQYCDGVIVGSAVVRLVEQYGSDAPKEIGAFTKSLRDALDA</sequence>
<feature type="active site" description="Proton acceptor" evidence="9">
    <location>
        <position position="51"/>
    </location>
</feature>
<proteinExistence type="inferred from homology"/>
<dbReference type="HAMAP" id="MF_00131">
    <property type="entry name" value="Trp_synth_alpha"/>
    <property type="match status" value="1"/>
</dbReference>
<name>U2K882_9FIRM</name>
<dbReference type="GO" id="GO:0004834">
    <property type="term" value="F:tryptophan synthase activity"/>
    <property type="evidence" value="ECO:0007669"/>
    <property type="project" value="UniProtKB-UniRule"/>
</dbReference>
<evidence type="ECO:0000256" key="3">
    <source>
        <dbReference type="ARBA" id="ARBA00011270"/>
    </source>
</evidence>
<dbReference type="InterPro" id="IPR013785">
    <property type="entry name" value="Aldolase_TIM"/>
</dbReference>
<dbReference type="STRING" id="411473.RUMCAL_01962"/>
<comment type="similarity">
    <text evidence="9 10">Belongs to the TrpA family.</text>
</comment>
<dbReference type="UniPathway" id="UPA00035">
    <property type="reaction ID" value="UER00044"/>
</dbReference>
<evidence type="ECO:0000256" key="8">
    <source>
        <dbReference type="ARBA" id="ARBA00049047"/>
    </source>
</evidence>
<comment type="subunit">
    <text evidence="3 9">Tetramer of two alpha and two beta chains.</text>
</comment>
<dbReference type="eggNOG" id="COG0159">
    <property type="taxonomic scope" value="Bacteria"/>
</dbReference>
<evidence type="ECO:0000256" key="9">
    <source>
        <dbReference type="HAMAP-Rule" id="MF_00131"/>
    </source>
</evidence>
<dbReference type="Proteomes" id="UP000016662">
    <property type="component" value="Unassembled WGS sequence"/>
</dbReference>
<dbReference type="Gene3D" id="3.20.20.70">
    <property type="entry name" value="Aldolase class I"/>
    <property type="match status" value="1"/>
</dbReference>
<dbReference type="FunFam" id="3.20.20.70:FF:000037">
    <property type="entry name" value="Tryptophan synthase alpha chain"/>
    <property type="match status" value="1"/>
</dbReference>
<evidence type="ECO:0000256" key="2">
    <source>
        <dbReference type="ARBA" id="ARBA00004733"/>
    </source>
</evidence>
<accession>U2K882</accession>
<dbReference type="InterPro" id="IPR011060">
    <property type="entry name" value="RibuloseP-bd_barrel"/>
</dbReference>
<dbReference type="CDD" id="cd04724">
    <property type="entry name" value="Tryptophan_synthase_alpha"/>
    <property type="match status" value="1"/>
</dbReference>
<dbReference type="InterPro" id="IPR002028">
    <property type="entry name" value="Trp_synthase_suA"/>
</dbReference>
<dbReference type="GO" id="GO:0005829">
    <property type="term" value="C:cytosol"/>
    <property type="evidence" value="ECO:0007669"/>
    <property type="project" value="TreeGrafter"/>
</dbReference>
<keyword evidence="4 9" id="KW-0028">Amino-acid biosynthesis</keyword>
<comment type="pathway">
    <text evidence="2 9">Amino-acid biosynthesis; L-tryptophan biosynthesis; L-tryptophan from chorismate: step 5/5.</text>
</comment>
<evidence type="ECO:0000256" key="10">
    <source>
        <dbReference type="RuleBase" id="RU003662"/>
    </source>
</evidence>
<dbReference type="SUPFAM" id="SSF51366">
    <property type="entry name" value="Ribulose-phoshate binding barrel"/>
    <property type="match status" value="1"/>
</dbReference>
<evidence type="ECO:0000256" key="7">
    <source>
        <dbReference type="ARBA" id="ARBA00023239"/>
    </source>
</evidence>
<keyword evidence="5 9" id="KW-0822">Tryptophan biosynthesis</keyword>
<dbReference type="PATRIC" id="fig|411473.3.peg.1619"/>
<evidence type="ECO:0000313" key="11">
    <source>
        <dbReference type="EMBL" id="ERJ94716.1"/>
    </source>
</evidence>